<sequence>MLWLEIVSGHLRNGYDIKVRDAGSGPQRQKILPDLITGSQGYYSQQTRALPYEKT</sequence>
<reference evidence="1" key="1">
    <citation type="submission" date="2020-09" db="EMBL/GenBank/DDBJ databases">
        <title>Pseudomonas syringae pv. eriobotryae genome sequence causing loquat canker disease.</title>
        <authorList>
            <person name="Fukuda S."/>
            <person name="Tashiro H."/>
            <person name="Nagano Y."/>
        </authorList>
    </citation>
    <scope>NUCLEOTIDE SEQUENCE</scope>
    <source>
        <strain evidence="1">AM001</strain>
    </source>
</reference>
<dbReference type="EMBL" id="BMZW01000038">
    <property type="protein sequence ID" value="GFZ62309.1"/>
    <property type="molecule type" value="Genomic_DNA"/>
</dbReference>
<dbReference type="AlphaFoldDB" id="A0A9P3AHX6"/>
<comment type="caution">
    <text evidence="1">The sequence shown here is derived from an EMBL/GenBank/DDBJ whole genome shotgun (WGS) entry which is preliminary data.</text>
</comment>
<evidence type="ECO:0000313" key="2">
    <source>
        <dbReference type="Proteomes" id="UP000630864"/>
    </source>
</evidence>
<evidence type="ECO:0000313" key="1">
    <source>
        <dbReference type="EMBL" id="GFZ62309.1"/>
    </source>
</evidence>
<name>A0A9P3AHX6_PSEA0</name>
<gene>
    <name evidence="1" type="ORF">PSE10A_48200</name>
</gene>
<dbReference type="Proteomes" id="UP000630864">
    <property type="component" value="Unassembled WGS sequence"/>
</dbReference>
<proteinExistence type="predicted"/>
<organism evidence="1 2">
    <name type="scientific">Pseudomonas amygdali pv. eriobotryae</name>
    <dbReference type="NCBI Taxonomy" id="129137"/>
    <lineage>
        <taxon>Bacteria</taxon>
        <taxon>Pseudomonadati</taxon>
        <taxon>Pseudomonadota</taxon>
        <taxon>Gammaproteobacteria</taxon>
        <taxon>Pseudomonadales</taxon>
        <taxon>Pseudomonadaceae</taxon>
        <taxon>Pseudomonas</taxon>
        <taxon>Pseudomonas amygdali</taxon>
    </lineage>
</organism>
<accession>A0A9P3AHX6</accession>
<protein>
    <submittedName>
        <fullName evidence="1">Uncharacterized protein</fullName>
    </submittedName>
</protein>